<dbReference type="PANTHER" id="PTHR30146">
    <property type="entry name" value="LACI-RELATED TRANSCRIPTIONAL REPRESSOR"/>
    <property type="match status" value="1"/>
</dbReference>
<keyword evidence="6" id="KW-1185">Reference proteome</keyword>
<dbReference type="GO" id="GO:0003700">
    <property type="term" value="F:DNA-binding transcription factor activity"/>
    <property type="evidence" value="ECO:0007669"/>
    <property type="project" value="TreeGrafter"/>
</dbReference>
<dbReference type="Gene3D" id="3.40.50.2300">
    <property type="match status" value="2"/>
</dbReference>
<dbReference type="CDD" id="cd06267">
    <property type="entry name" value="PBP1_LacI_sugar_binding-like"/>
    <property type="match status" value="1"/>
</dbReference>
<keyword evidence="1" id="KW-0805">Transcription regulation</keyword>
<evidence type="ECO:0000313" key="6">
    <source>
        <dbReference type="Proteomes" id="UP000002072"/>
    </source>
</evidence>
<dbReference type="CDD" id="cd01392">
    <property type="entry name" value="HTH_LacI"/>
    <property type="match status" value="1"/>
</dbReference>
<dbReference type="PROSITE" id="PS50932">
    <property type="entry name" value="HTH_LACI_2"/>
    <property type="match status" value="1"/>
</dbReference>
<sequence>MNEKITIKTIAKIADVSTKTVSKVINNQSGVKLSTRNKVLDIMKKYNYSINYNAKRLSESKSRNIALVANISKKHPLNKNYIIMQYILEKINDYEIIVYNSVNDLQENPYGGISKGYYDGIILLNPKKIEDIEYVKKSGLPFVISGIYGNYSYVGTDQFQSGIIATEHLITQNCKNILFLLDNKNSFTAIKKIQGYKEVLDINEIEYLEENVIDGFSSPESVEQYISLLHSQNKLPDAILLDSDYPVFGALRAFSKLGIKCPEDIKVITFGDTFICSALTPSITAIKQNFELIAKKLLEILIDKIENNNEIDKSFEIASELIVRESTLKK</sequence>
<dbReference type="InterPro" id="IPR046335">
    <property type="entry name" value="LacI/GalR-like_sensor"/>
</dbReference>
<name>D1AVJ8_STRM9</name>
<evidence type="ECO:0000256" key="3">
    <source>
        <dbReference type="ARBA" id="ARBA00023163"/>
    </source>
</evidence>
<dbReference type="STRING" id="519441.Smon_1308"/>
<dbReference type="SMART" id="SM00354">
    <property type="entry name" value="HTH_LACI"/>
    <property type="match status" value="1"/>
</dbReference>
<feature type="domain" description="HTH lacI-type" evidence="4">
    <location>
        <begin position="5"/>
        <end position="59"/>
    </location>
</feature>
<dbReference type="GO" id="GO:0000976">
    <property type="term" value="F:transcription cis-regulatory region binding"/>
    <property type="evidence" value="ECO:0007669"/>
    <property type="project" value="TreeGrafter"/>
</dbReference>
<protein>
    <submittedName>
        <fullName evidence="5">Transcriptional regulator, LacI family</fullName>
    </submittedName>
</protein>
<dbReference type="Gene3D" id="1.10.260.40">
    <property type="entry name" value="lambda repressor-like DNA-binding domains"/>
    <property type="match status" value="1"/>
</dbReference>
<dbReference type="EMBL" id="CP001779">
    <property type="protein sequence ID" value="ACZ01758.1"/>
    <property type="molecule type" value="Genomic_DNA"/>
</dbReference>
<keyword evidence="3" id="KW-0804">Transcription</keyword>
<dbReference type="Pfam" id="PF13377">
    <property type="entry name" value="Peripla_BP_3"/>
    <property type="match status" value="1"/>
</dbReference>
<keyword evidence="2" id="KW-0238">DNA-binding</keyword>
<dbReference type="OrthoDB" id="92738at2"/>
<dbReference type="RefSeq" id="WP_012859304.1">
    <property type="nucleotide sequence ID" value="NC_013515.1"/>
</dbReference>
<dbReference type="Pfam" id="PF00356">
    <property type="entry name" value="LacI"/>
    <property type="match status" value="1"/>
</dbReference>
<reference evidence="5 6" key="1">
    <citation type="journal article" date="2009" name="Stand. Genomic Sci.">
        <title>Complete genome sequence of Streptobacillus moniliformis type strain (9901T).</title>
        <authorList>
            <person name="Nolan M."/>
            <person name="Gronow S."/>
            <person name="Lapidus A."/>
            <person name="Ivanova N."/>
            <person name="Copeland A."/>
            <person name="Lucas S."/>
            <person name="Del Rio T.G."/>
            <person name="Chen F."/>
            <person name="Tice H."/>
            <person name="Pitluck S."/>
            <person name="Cheng J.F."/>
            <person name="Sims D."/>
            <person name="Meincke L."/>
            <person name="Bruce D."/>
            <person name="Goodwin L."/>
            <person name="Brettin T."/>
            <person name="Han C."/>
            <person name="Detter J.C."/>
            <person name="Ovchinikova G."/>
            <person name="Pati A."/>
            <person name="Mavromatis K."/>
            <person name="Mikhailova N."/>
            <person name="Chen A."/>
            <person name="Palaniappan K."/>
            <person name="Land M."/>
            <person name="Hauser L."/>
            <person name="Chang Y.J."/>
            <person name="Jeffries C.D."/>
            <person name="Rohde M."/>
            <person name="Sproer C."/>
            <person name="Goker M."/>
            <person name="Bristow J."/>
            <person name="Eisen J.A."/>
            <person name="Markowitz V."/>
            <person name="Hugenholtz P."/>
            <person name="Kyrpides N.C."/>
            <person name="Klenk H.P."/>
            <person name="Chain P."/>
        </authorList>
    </citation>
    <scope>NUCLEOTIDE SEQUENCE [LARGE SCALE GENOMIC DNA]</scope>
    <source>
        <strain evidence="6">ATCC 14647 / DSM 12112 / NCTC 10651 / 9901</strain>
    </source>
</reference>
<evidence type="ECO:0000313" key="5">
    <source>
        <dbReference type="EMBL" id="ACZ01758.1"/>
    </source>
</evidence>
<dbReference type="InterPro" id="IPR028082">
    <property type="entry name" value="Peripla_BP_I"/>
</dbReference>
<evidence type="ECO:0000256" key="2">
    <source>
        <dbReference type="ARBA" id="ARBA00023125"/>
    </source>
</evidence>
<proteinExistence type="predicted"/>
<dbReference type="SUPFAM" id="SSF47413">
    <property type="entry name" value="lambda repressor-like DNA-binding domains"/>
    <property type="match status" value="1"/>
</dbReference>
<evidence type="ECO:0000256" key="1">
    <source>
        <dbReference type="ARBA" id="ARBA00023015"/>
    </source>
</evidence>
<dbReference type="InterPro" id="IPR000843">
    <property type="entry name" value="HTH_LacI"/>
</dbReference>
<evidence type="ECO:0000259" key="4">
    <source>
        <dbReference type="PROSITE" id="PS50932"/>
    </source>
</evidence>
<dbReference type="eggNOG" id="COG1609">
    <property type="taxonomic scope" value="Bacteria"/>
</dbReference>
<dbReference type="GeneID" id="29673788"/>
<dbReference type="SUPFAM" id="SSF53822">
    <property type="entry name" value="Periplasmic binding protein-like I"/>
    <property type="match status" value="1"/>
</dbReference>
<organism evidence="5 6">
    <name type="scientific">Streptobacillus moniliformis (strain ATCC 14647 / DSM 12112 / NCTC 10651 / 9901)</name>
    <dbReference type="NCBI Taxonomy" id="519441"/>
    <lineage>
        <taxon>Bacteria</taxon>
        <taxon>Fusobacteriati</taxon>
        <taxon>Fusobacteriota</taxon>
        <taxon>Fusobacteriia</taxon>
        <taxon>Fusobacteriales</taxon>
        <taxon>Leptotrichiaceae</taxon>
        <taxon>Streptobacillus</taxon>
    </lineage>
</organism>
<gene>
    <name evidence="5" type="ordered locus">Smon_1308</name>
</gene>
<dbReference type="PANTHER" id="PTHR30146:SF109">
    <property type="entry name" value="HTH-TYPE TRANSCRIPTIONAL REGULATOR GALS"/>
    <property type="match status" value="1"/>
</dbReference>
<accession>D1AVJ8</accession>
<dbReference type="Proteomes" id="UP000002072">
    <property type="component" value="Chromosome"/>
</dbReference>
<dbReference type="InterPro" id="IPR010982">
    <property type="entry name" value="Lambda_DNA-bd_dom_sf"/>
</dbReference>
<dbReference type="AlphaFoldDB" id="D1AVJ8"/>
<dbReference type="KEGG" id="smf:Smon_1308"/>
<dbReference type="HOGENOM" id="CLU_037628_1_2_0"/>